<dbReference type="Gene3D" id="2.30.30.30">
    <property type="match status" value="1"/>
</dbReference>
<dbReference type="GO" id="GO:0005840">
    <property type="term" value="C:ribosome"/>
    <property type="evidence" value="ECO:0007669"/>
    <property type="project" value="UniProtKB-KW"/>
</dbReference>
<dbReference type="InterPro" id="IPR014722">
    <property type="entry name" value="Rib_uL2_dom2"/>
</dbReference>
<dbReference type="InterPro" id="IPR003256">
    <property type="entry name" value="Ribosomal_uL24"/>
</dbReference>
<gene>
    <name evidence="5" type="primary">rplX</name>
    <name evidence="7" type="ORF">CVT63_04355</name>
</gene>
<keyword evidence="5" id="KW-0699">rRNA-binding</keyword>
<comment type="function">
    <text evidence="5">One of two assembly initiator proteins, it binds directly to the 5'-end of the 23S rRNA, where it nucleates assembly of the 50S subunit.</text>
</comment>
<feature type="domain" description="KOW" evidence="6">
    <location>
        <begin position="5"/>
        <end position="32"/>
    </location>
</feature>
<organism evidence="7 8">
    <name type="scientific">Candidatus Anoxymicrobium japonicum</name>
    <dbReference type="NCBI Taxonomy" id="2013648"/>
    <lineage>
        <taxon>Bacteria</taxon>
        <taxon>Bacillati</taxon>
        <taxon>Actinomycetota</taxon>
        <taxon>Candidatus Geothermincolia</taxon>
        <taxon>Candidatus Geothermincolales</taxon>
        <taxon>Candidatus Anoxymicrobiaceae</taxon>
        <taxon>Candidatus Anoxymicrobium</taxon>
    </lineage>
</organism>
<sequence length="105" mass="11556">MKSMHIRKGDTVQILKGKDADKRGKVLKVDPVSCRVVIEGINRARKHMRPSQANPQGGVVDWELPVNASNVMLVCAGCDAPSRVKRLRSGGKSIIRSCKKCGREF</sequence>
<dbReference type="InterPro" id="IPR057264">
    <property type="entry name" value="Ribosomal_uL24_C"/>
</dbReference>
<dbReference type="AlphaFoldDB" id="A0A2N3G5X9"/>
<dbReference type="GO" id="GO:0006412">
    <property type="term" value="P:translation"/>
    <property type="evidence" value="ECO:0007669"/>
    <property type="project" value="UniProtKB-UniRule"/>
</dbReference>
<evidence type="ECO:0000256" key="3">
    <source>
        <dbReference type="ARBA" id="ARBA00023274"/>
    </source>
</evidence>
<dbReference type="EMBL" id="PHEX01000031">
    <property type="protein sequence ID" value="PKQ28120.1"/>
    <property type="molecule type" value="Genomic_DNA"/>
</dbReference>
<proteinExistence type="inferred from homology"/>
<dbReference type="GO" id="GO:0003735">
    <property type="term" value="F:structural constituent of ribosome"/>
    <property type="evidence" value="ECO:0007669"/>
    <property type="project" value="InterPro"/>
</dbReference>
<dbReference type="CDD" id="cd06089">
    <property type="entry name" value="KOW_RPL26"/>
    <property type="match status" value="1"/>
</dbReference>
<evidence type="ECO:0000259" key="6">
    <source>
        <dbReference type="SMART" id="SM00739"/>
    </source>
</evidence>
<dbReference type="GO" id="GO:0019843">
    <property type="term" value="F:rRNA binding"/>
    <property type="evidence" value="ECO:0007669"/>
    <property type="project" value="UniProtKB-UniRule"/>
</dbReference>
<dbReference type="GO" id="GO:1990904">
    <property type="term" value="C:ribonucleoprotein complex"/>
    <property type="evidence" value="ECO:0007669"/>
    <property type="project" value="UniProtKB-KW"/>
</dbReference>
<evidence type="ECO:0000313" key="8">
    <source>
        <dbReference type="Proteomes" id="UP000233654"/>
    </source>
</evidence>
<dbReference type="InterPro" id="IPR008991">
    <property type="entry name" value="Translation_prot_SH3-like_sf"/>
</dbReference>
<evidence type="ECO:0000256" key="5">
    <source>
        <dbReference type="HAMAP-Rule" id="MF_01326"/>
    </source>
</evidence>
<dbReference type="Pfam" id="PF00467">
    <property type="entry name" value="KOW"/>
    <property type="match status" value="1"/>
</dbReference>
<evidence type="ECO:0000313" key="7">
    <source>
        <dbReference type="EMBL" id="PKQ28120.1"/>
    </source>
</evidence>
<evidence type="ECO:0000256" key="1">
    <source>
        <dbReference type="ARBA" id="ARBA00010618"/>
    </source>
</evidence>
<evidence type="ECO:0000256" key="4">
    <source>
        <dbReference type="ARBA" id="ARBA00035206"/>
    </source>
</evidence>
<dbReference type="Proteomes" id="UP000233654">
    <property type="component" value="Unassembled WGS sequence"/>
</dbReference>
<dbReference type="Pfam" id="PF17136">
    <property type="entry name" value="ribosomal_L24"/>
    <property type="match status" value="1"/>
</dbReference>
<keyword evidence="2 5" id="KW-0689">Ribosomal protein</keyword>
<dbReference type="NCBIfam" id="TIGR01079">
    <property type="entry name" value="rplX_bact"/>
    <property type="match status" value="1"/>
</dbReference>
<keyword evidence="3 5" id="KW-0687">Ribonucleoprotein</keyword>
<protein>
    <recommendedName>
        <fullName evidence="4 5">Large ribosomal subunit protein uL24</fullName>
    </recommendedName>
</protein>
<comment type="function">
    <text evidence="5">One of the proteins that surrounds the polypeptide exit tunnel on the outside of the subunit.</text>
</comment>
<dbReference type="InterPro" id="IPR005824">
    <property type="entry name" value="KOW"/>
</dbReference>
<comment type="similarity">
    <text evidence="1 5">Belongs to the universal ribosomal protein uL24 family.</text>
</comment>
<comment type="subunit">
    <text evidence="5">Part of the 50S ribosomal subunit.</text>
</comment>
<comment type="caution">
    <text evidence="7">The sequence shown here is derived from an EMBL/GenBank/DDBJ whole genome shotgun (WGS) entry which is preliminary data.</text>
</comment>
<dbReference type="InterPro" id="IPR041988">
    <property type="entry name" value="Ribosomal_uL24_KOW"/>
</dbReference>
<dbReference type="SMART" id="SM00739">
    <property type="entry name" value="KOW"/>
    <property type="match status" value="1"/>
</dbReference>
<name>A0A2N3G5X9_9ACTN</name>
<dbReference type="SUPFAM" id="SSF50104">
    <property type="entry name" value="Translation proteins SH3-like domain"/>
    <property type="match status" value="1"/>
</dbReference>
<keyword evidence="5" id="KW-0694">RNA-binding</keyword>
<reference evidence="7 8" key="1">
    <citation type="journal article" date="2017" name="ISME J.">
        <title>Potential for microbial H2 and metal transformations associated with novel bacteria and archaea in deep terrestrial subsurface sediments.</title>
        <authorList>
            <person name="Hernsdorf A.W."/>
            <person name="Amano Y."/>
            <person name="Miyakawa K."/>
            <person name="Ise K."/>
            <person name="Suzuki Y."/>
            <person name="Anantharaman K."/>
            <person name="Probst A."/>
            <person name="Burstein D."/>
            <person name="Thomas B.C."/>
            <person name="Banfield J.F."/>
        </authorList>
    </citation>
    <scope>NUCLEOTIDE SEQUENCE [LARGE SCALE GENOMIC DNA]</scope>
    <source>
        <strain evidence="7">HGW-Actinobacteria-3</strain>
    </source>
</reference>
<dbReference type="PANTHER" id="PTHR12903">
    <property type="entry name" value="MITOCHONDRIAL RIBOSOMAL PROTEIN L24"/>
    <property type="match status" value="1"/>
</dbReference>
<dbReference type="HAMAP" id="MF_01326_B">
    <property type="entry name" value="Ribosomal_uL24_B"/>
    <property type="match status" value="1"/>
</dbReference>
<evidence type="ECO:0000256" key="2">
    <source>
        <dbReference type="ARBA" id="ARBA00022980"/>
    </source>
</evidence>
<accession>A0A2N3G5X9</accession>